<dbReference type="PROSITE" id="PS50089">
    <property type="entry name" value="ZF_RING_2"/>
    <property type="match status" value="1"/>
</dbReference>
<evidence type="ECO:0000256" key="4">
    <source>
        <dbReference type="ARBA" id="ARBA00022723"/>
    </source>
</evidence>
<evidence type="ECO:0000256" key="2">
    <source>
        <dbReference type="ARBA" id="ARBA00012483"/>
    </source>
</evidence>
<comment type="catalytic activity">
    <reaction evidence="1">
        <text>S-ubiquitinyl-[E2 ubiquitin-conjugating enzyme]-L-cysteine + [acceptor protein]-L-lysine = [E2 ubiquitin-conjugating enzyme]-L-cysteine + N(6)-ubiquitinyl-[acceptor protein]-L-lysine.</text>
        <dbReference type="EC" id="2.3.2.27"/>
    </reaction>
</comment>
<keyword evidence="6" id="KW-0833">Ubl conjugation pathway</keyword>
<dbReference type="PANTHER" id="PTHR22937:SF122">
    <property type="entry name" value="RING-TYPE E3 UBIQUITIN TRANSFERASE"/>
    <property type="match status" value="1"/>
</dbReference>
<keyword evidence="3" id="KW-0808">Transferase</keyword>
<evidence type="ECO:0000256" key="6">
    <source>
        <dbReference type="ARBA" id="ARBA00022786"/>
    </source>
</evidence>
<dbReference type="PANTHER" id="PTHR22937">
    <property type="entry name" value="E3 UBIQUITIN-PROTEIN LIGASE RNF165"/>
    <property type="match status" value="1"/>
</dbReference>
<keyword evidence="7" id="KW-0862">Zinc</keyword>
<organism evidence="11 12">
    <name type="scientific">Gossypium aridum</name>
    <name type="common">American cotton</name>
    <name type="synonym">Erioxylum aridum</name>
    <dbReference type="NCBI Taxonomy" id="34290"/>
    <lineage>
        <taxon>Eukaryota</taxon>
        <taxon>Viridiplantae</taxon>
        <taxon>Streptophyta</taxon>
        <taxon>Embryophyta</taxon>
        <taxon>Tracheophyta</taxon>
        <taxon>Spermatophyta</taxon>
        <taxon>Magnoliopsida</taxon>
        <taxon>eudicotyledons</taxon>
        <taxon>Gunneridae</taxon>
        <taxon>Pentapetalae</taxon>
        <taxon>rosids</taxon>
        <taxon>malvids</taxon>
        <taxon>Malvales</taxon>
        <taxon>Malvaceae</taxon>
        <taxon>Malvoideae</taxon>
        <taxon>Gossypium</taxon>
    </lineage>
</organism>
<dbReference type="Gene3D" id="3.30.40.10">
    <property type="entry name" value="Zinc/RING finger domain, C3HC4 (zinc finger)"/>
    <property type="match status" value="1"/>
</dbReference>
<evidence type="ECO:0000313" key="12">
    <source>
        <dbReference type="Proteomes" id="UP000593577"/>
    </source>
</evidence>
<feature type="compositionally biased region" description="Low complexity" evidence="9">
    <location>
        <begin position="127"/>
        <end position="140"/>
    </location>
</feature>
<dbReference type="SUPFAM" id="SSF57850">
    <property type="entry name" value="RING/U-box"/>
    <property type="match status" value="1"/>
</dbReference>
<accession>A0A7J8WH40</accession>
<dbReference type="GO" id="GO:0061630">
    <property type="term" value="F:ubiquitin protein ligase activity"/>
    <property type="evidence" value="ECO:0007669"/>
    <property type="project" value="UniProtKB-EC"/>
</dbReference>
<evidence type="ECO:0000256" key="8">
    <source>
        <dbReference type="PROSITE-ProRule" id="PRU00175"/>
    </source>
</evidence>
<dbReference type="AlphaFoldDB" id="A0A7J8WH40"/>
<dbReference type="InterPro" id="IPR013083">
    <property type="entry name" value="Znf_RING/FYVE/PHD"/>
</dbReference>
<evidence type="ECO:0000313" key="11">
    <source>
        <dbReference type="EMBL" id="MBA0674222.1"/>
    </source>
</evidence>
<feature type="region of interest" description="Disordered" evidence="9">
    <location>
        <begin position="115"/>
        <end position="175"/>
    </location>
</feature>
<feature type="region of interest" description="Disordered" evidence="9">
    <location>
        <begin position="1"/>
        <end position="54"/>
    </location>
</feature>
<dbReference type="InterPro" id="IPR001841">
    <property type="entry name" value="Znf_RING"/>
</dbReference>
<evidence type="ECO:0000256" key="5">
    <source>
        <dbReference type="ARBA" id="ARBA00022771"/>
    </source>
</evidence>
<evidence type="ECO:0000259" key="10">
    <source>
        <dbReference type="PROSITE" id="PS50089"/>
    </source>
</evidence>
<reference evidence="11 12" key="1">
    <citation type="journal article" date="2019" name="Genome Biol. Evol.">
        <title>Insights into the evolution of the New World diploid cottons (Gossypium, subgenus Houzingenia) based on genome sequencing.</title>
        <authorList>
            <person name="Grover C.E."/>
            <person name="Arick M.A. 2nd"/>
            <person name="Thrash A."/>
            <person name="Conover J.L."/>
            <person name="Sanders W.S."/>
            <person name="Peterson D.G."/>
            <person name="Frelichowski J.E."/>
            <person name="Scheffler J.A."/>
            <person name="Scheffler B.E."/>
            <person name="Wendel J.F."/>
        </authorList>
    </citation>
    <scope>NUCLEOTIDE SEQUENCE [LARGE SCALE GENOMIC DNA]</scope>
    <source>
        <strain evidence="11">185</strain>
        <tissue evidence="11">Leaf</tissue>
    </source>
</reference>
<comment type="caution">
    <text evidence="11">The sequence shown here is derived from an EMBL/GenBank/DDBJ whole genome shotgun (WGS) entry which is preliminary data.</text>
</comment>
<keyword evidence="4" id="KW-0479">Metal-binding</keyword>
<sequence length="455" mass="50711">MPFLTETSASVSASSSSSSSSSCSTIAEHLKLRRPARNQINTTETDPDPVSEIPSLIQSTRSKSTISSLFLSSNNDTTKKKTNPFSQSALRGLGCTASTSQQVSVPAMIRTSADWETKKVKKKKKTQQQQQQQQQQQEQQQEQEKKKKKKKKKSSKLVVGNESNNSHKVHHPHHQQGVLLNEGSGYNISCGVIQDVWCGPGIGFSADAVGSVDRVATRRNVPARGKIDVEKVNHRGPSYIARRTVNPETLSFLDSDSAFISSRPEPDFFGSRYYRHARHPSPEGLAEVCPHLTLTFVSYYYSLSANEALAPLAKVEAPDLEGPNLEIMMLQNNLLMGGRLDSRDRFSDWRLDIDSMSYEQLLELGEKIGHVNTGLKEDEISRCLRKMKGSVMNDLPLSVNMNVDKKCSICQEEYEANEEMGKLYCGHSFHIQCIKQWLVHKNTCPVCKTEATAQC</sequence>
<evidence type="ECO:0000256" key="9">
    <source>
        <dbReference type="SAM" id="MobiDB-lite"/>
    </source>
</evidence>
<dbReference type="EMBL" id="JABFAA010000001">
    <property type="protein sequence ID" value="MBA0674222.1"/>
    <property type="molecule type" value="Genomic_DNA"/>
</dbReference>
<proteinExistence type="predicted"/>
<evidence type="ECO:0000256" key="3">
    <source>
        <dbReference type="ARBA" id="ARBA00022679"/>
    </source>
</evidence>
<dbReference type="SMART" id="SM00184">
    <property type="entry name" value="RING"/>
    <property type="match status" value="1"/>
</dbReference>
<feature type="domain" description="RING-type" evidence="10">
    <location>
        <begin position="407"/>
        <end position="448"/>
    </location>
</feature>
<dbReference type="Pfam" id="PF13639">
    <property type="entry name" value="zf-RING_2"/>
    <property type="match status" value="1"/>
</dbReference>
<evidence type="ECO:0000256" key="1">
    <source>
        <dbReference type="ARBA" id="ARBA00000900"/>
    </source>
</evidence>
<evidence type="ECO:0000256" key="7">
    <source>
        <dbReference type="ARBA" id="ARBA00022833"/>
    </source>
</evidence>
<dbReference type="EC" id="2.3.2.27" evidence="2"/>
<feature type="compositionally biased region" description="Low complexity" evidence="9">
    <location>
        <begin position="8"/>
        <end position="24"/>
    </location>
</feature>
<gene>
    <name evidence="11" type="ORF">Goari_015832</name>
</gene>
<dbReference type="InterPro" id="IPR045191">
    <property type="entry name" value="MBR1/2-like"/>
</dbReference>
<feature type="compositionally biased region" description="Basic residues" evidence="9">
    <location>
        <begin position="146"/>
        <end position="155"/>
    </location>
</feature>
<protein>
    <recommendedName>
        <fullName evidence="2">RING-type E3 ubiquitin transferase</fullName>
        <ecNumber evidence="2">2.3.2.27</ecNumber>
    </recommendedName>
</protein>
<dbReference type="FunFam" id="3.30.40.10:FF:000451">
    <property type="entry name" value="E3 ubiquitin-protein ligase rnf12-A"/>
    <property type="match status" value="1"/>
</dbReference>
<keyword evidence="12" id="KW-1185">Reference proteome</keyword>
<dbReference type="Proteomes" id="UP000593577">
    <property type="component" value="Unassembled WGS sequence"/>
</dbReference>
<name>A0A7J8WH40_GOSAI</name>
<dbReference type="GO" id="GO:0008270">
    <property type="term" value="F:zinc ion binding"/>
    <property type="evidence" value="ECO:0007669"/>
    <property type="project" value="UniProtKB-KW"/>
</dbReference>
<keyword evidence="5 8" id="KW-0863">Zinc-finger</keyword>